<dbReference type="GO" id="GO:0016887">
    <property type="term" value="F:ATP hydrolysis activity"/>
    <property type="evidence" value="ECO:0007669"/>
    <property type="project" value="InterPro"/>
</dbReference>
<keyword evidence="1" id="KW-0175">Coiled coil</keyword>
<dbReference type="InterPro" id="IPR027417">
    <property type="entry name" value="P-loop_NTPase"/>
</dbReference>
<gene>
    <name evidence="3" type="ORF">IZT61_06545</name>
</gene>
<dbReference type="InterPro" id="IPR050168">
    <property type="entry name" value="AAA_ATPase_domain"/>
</dbReference>
<evidence type="ECO:0000313" key="4">
    <source>
        <dbReference type="Proteomes" id="UP000594759"/>
    </source>
</evidence>
<dbReference type="PANTHER" id="PTHR23077:SF198">
    <property type="entry name" value="ATP-DEPENDENT ZINC METALLOPROTEASE FTSH"/>
    <property type="match status" value="1"/>
</dbReference>
<dbReference type="Proteomes" id="UP000594759">
    <property type="component" value="Chromosome"/>
</dbReference>
<evidence type="ECO:0000256" key="1">
    <source>
        <dbReference type="SAM" id="Coils"/>
    </source>
</evidence>
<reference evidence="3 4" key="1">
    <citation type="submission" date="2020-11" db="EMBL/GenBank/DDBJ databases">
        <title>Pedobacter endophytica, an endophytic bacteria isolated form Carex pumila.</title>
        <authorList>
            <person name="Peng Y."/>
            <person name="Jiang L."/>
            <person name="Lee J."/>
        </authorList>
    </citation>
    <scope>NUCLEOTIDE SEQUENCE [LARGE SCALE GENOMIC DNA]</scope>
    <source>
        <strain evidence="3 4">JBR3-12</strain>
    </source>
</reference>
<dbReference type="Pfam" id="PF00004">
    <property type="entry name" value="AAA"/>
    <property type="match status" value="1"/>
</dbReference>
<accession>A0A7S9L1T0</accession>
<dbReference type="InterPro" id="IPR003959">
    <property type="entry name" value="ATPase_AAA_core"/>
</dbReference>
<dbReference type="InterPro" id="IPR003593">
    <property type="entry name" value="AAA+_ATPase"/>
</dbReference>
<keyword evidence="3" id="KW-0547">Nucleotide-binding</keyword>
<dbReference type="Gene3D" id="3.40.50.300">
    <property type="entry name" value="P-loop containing nucleotide triphosphate hydrolases"/>
    <property type="match status" value="1"/>
</dbReference>
<dbReference type="AlphaFoldDB" id="A0A7S9L1T0"/>
<evidence type="ECO:0000313" key="3">
    <source>
        <dbReference type="EMBL" id="QPH40919.1"/>
    </source>
</evidence>
<feature type="domain" description="AAA+ ATPase" evidence="2">
    <location>
        <begin position="122"/>
        <end position="254"/>
    </location>
</feature>
<organism evidence="3 4">
    <name type="scientific">Pedobacter endophyticus</name>
    <dbReference type="NCBI Taxonomy" id="2789740"/>
    <lineage>
        <taxon>Bacteria</taxon>
        <taxon>Pseudomonadati</taxon>
        <taxon>Bacteroidota</taxon>
        <taxon>Sphingobacteriia</taxon>
        <taxon>Sphingobacteriales</taxon>
        <taxon>Sphingobacteriaceae</taxon>
        <taxon>Pedobacter</taxon>
    </lineage>
</organism>
<dbReference type="CDD" id="cd19481">
    <property type="entry name" value="RecA-like_protease"/>
    <property type="match status" value="1"/>
</dbReference>
<dbReference type="SMART" id="SM00382">
    <property type="entry name" value="AAA"/>
    <property type="match status" value="1"/>
</dbReference>
<protein>
    <submittedName>
        <fullName evidence="3">ATP-binding protein</fullName>
    </submittedName>
</protein>
<keyword evidence="3" id="KW-0067">ATP-binding</keyword>
<dbReference type="GO" id="GO:0005524">
    <property type="term" value="F:ATP binding"/>
    <property type="evidence" value="ECO:0007669"/>
    <property type="project" value="UniProtKB-KW"/>
</dbReference>
<name>A0A7S9L1T0_9SPHI</name>
<dbReference type="PANTHER" id="PTHR23077">
    <property type="entry name" value="AAA-FAMILY ATPASE"/>
    <property type="match status" value="1"/>
</dbReference>
<keyword evidence="4" id="KW-1185">Reference proteome</keyword>
<dbReference type="EMBL" id="CP064939">
    <property type="protein sequence ID" value="QPH40919.1"/>
    <property type="molecule type" value="Genomic_DNA"/>
</dbReference>
<proteinExistence type="predicted"/>
<dbReference type="SUPFAM" id="SSF52540">
    <property type="entry name" value="P-loop containing nucleoside triphosphate hydrolases"/>
    <property type="match status" value="1"/>
</dbReference>
<evidence type="ECO:0000259" key="2">
    <source>
        <dbReference type="SMART" id="SM00382"/>
    </source>
</evidence>
<feature type="coiled-coil region" evidence="1">
    <location>
        <begin position="35"/>
        <end position="62"/>
    </location>
</feature>
<dbReference type="RefSeq" id="WP_196100371.1">
    <property type="nucleotide sequence ID" value="NZ_CP064939.1"/>
</dbReference>
<sequence>MAAADQIKSLIKSYAEDDEHRFFTTAMQIAASEARQGHTTVAQELKQLIERARKEKSVAYLDSPKTVSISAPKRELKELIEVFKPRIDLRDMVLDLGVKESLNKVINEQKNWELLKKHNLSPRRKLLLTGLPGTGKTMTAQAIAGELGLSVYIIRLDGLMSKYLGESIAKLRLIFDAMEEHRAVYLFDEFDSIGSHRDKGQDIGEIKRVLNSFLINIEKDQSNSIIVAATNLPESLDKALFRRFDDVINYPLPNLNQIGESIKKTTRSFSFSKKPNYTKLAKLAEGLNYSEITKACEEAIKEMILSGATKLDSLEIEKSLSKKTPLKHGQTESQKTHQT</sequence>
<dbReference type="KEGG" id="pex:IZT61_06545"/>